<dbReference type="SMART" id="SM00052">
    <property type="entry name" value="EAL"/>
    <property type="match status" value="1"/>
</dbReference>
<feature type="domain" description="PAS" evidence="1">
    <location>
        <begin position="325"/>
        <end position="396"/>
    </location>
</feature>
<dbReference type="SUPFAM" id="SSF55781">
    <property type="entry name" value="GAF domain-like"/>
    <property type="match status" value="1"/>
</dbReference>
<accession>A0A5Q2RLU0</accession>
<dbReference type="FunFam" id="3.30.70.270:FF:000001">
    <property type="entry name" value="Diguanylate cyclase domain protein"/>
    <property type="match status" value="1"/>
</dbReference>
<dbReference type="SUPFAM" id="SSF141868">
    <property type="entry name" value="EAL domain-like"/>
    <property type="match status" value="1"/>
</dbReference>
<dbReference type="RefSeq" id="WP_153759155.1">
    <property type="nucleotide sequence ID" value="NZ_CP045851.1"/>
</dbReference>
<evidence type="ECO:0000259" key="2">
    <source>
        <dbReference type="PROSITE" id="PS50883"/>
    </source>
</evidence>
<evidence type="ECO:0000259" key="1">
    <source>
        <dbReference type="PROSITE" id="PS50112"/>
    </source>
</evidence>
<gene>
    <name evidence="4" type="ORF">GH723_07965</name>
</gene>
<dbReference type="SUPFAM" id="SSF55785">
    <property type="entry name" value="PYP-like sensor domain (PAS domain)"/>
    <property type="match status" value="2"/>
</dbReference>
<feature type="domain" description="GGDEF" evidence="3">
    <location>
        <begin position="483"/>
        <end position="616"/>
    </location>
</feature>
<evidence type="ECO:0000259" key="3">
    <source>
        <dbReference type="PROSITE" id="PS50887"/>
    </source>
</evidence>
<keyword evidence="5" id="KW-1185">Reference proteome</keyword>
<dbReference type="InterPro" id="IPR029787">
    <property type="entry name" value="Nucleotide_cyclase"/>
</dbReference>
<dbReference type="PANTHER" id="PTHR44757">
    <property type="entry name" value="DIGUANYLATE CYCLASE DGCP"/>
    <property type="match status" value="1"/>
</dbReference>
<dbReference type="CDD" id="cd01948">
    <property type="entry name" value="EAL"/>
    <property type="match status" value="1"/>
</dbReference>
<feature type="domain" description="PAS" evidence="1">
    <location>
        <begin position="20"/>
        <end position="91"/>
    </location>
</feature>
<evidence type="ECO:0000313" key="4">
    <source>
        <dbReference type="EMBL" id="QGG95047.1"/>
    </source>
</evidence>
<dbReference type="InterPro" id="IPR001633">
    <property type="entry name" value="EAL_dom"/>
</dbReference>
<dbReference type="CDD" id="cd01949">
    <property type="entry name" value="GGDEF"/>
    <property type="match status" value="1"/>
</dbReference>
<dbReference type="Pfam" id="PF00990">
    <property type="entry name" value="GGDEF"/>
    <property type="match status" value="1"/>
</dbReference>
<dbReference type="PROSITE" id="PS50883">
    <property type="entry name" value="EAL"/>
    <property type="match status" value="1"/>
</dbReference>
<dbReference type="Gene3D" id="3.20.20.450">
    <property type="entry name" value="EAL domain"/>
    <property type="match status" value="1"/>
</dbReference>
<dbReference type="SMART" id="SM00086">
    <property type="entry name" value="PAC"/>
    <property type="match status" value="2"/>
</dbReference>
<dbReference type="CDD" id="cd00130">
    <property type="entry name" value="PAS"/>
    <property type="match status" value="2"/>
</dbReference>
<dbReference type="Proteomes" id="UP000334019">
    <property type="component" value="Chromosome"/>
</dbReference>
<dbReference type="Gene3D" id="3.30.70.270">
    <property type="match status" value="1"/>
</dbReference>
<dbReference type="EMBL" id="CP045851">
    <property type="protein sequence ID" value="QGG95047.1"/>
    <property type="molecule type" value="Genomic_DNA"/>
</dbReference>
<dbReference type="InterPro" id="IPR000014">
    <property type="entry name" value="PAS"/>
</dbReference>
<dbReference type="Pfam" id="PF00563">
    <property type="entry name" value="EAL"/>
    <property type="match status" value="1"/>
</dbReference>
<evidence type="ECO:0000313" key="5">
    <source>
        <dbReference type="Proteomes" id="UP000334019"/>
    </source>
</evidence>
<dbReference type="Pfam" id="PF01590">
    <property type="entry name" value="GAF"/>
    <property type="match status" value="1"/>
</dbReference>
<dbReference type="InterPro" id="IPR035965">
    <property type="entry name" value="PAS-like_dom_sf"/>
</dbReference>
<dbReference type="Gene3D" id="3.30.450.20">
    <property type="entry name" value="PAS domain"/>
    <property type="match status" value="2"/>
</dbReference>
<organism evidence="4 5">
    <name type="scientific">Actinomarinicola tropica</name>
    <dbReference type="NCBI Taxonomy" id="2789776"/>
    <lineage>
        <taxon>Bacteria</taxon>
        <taxon>Bacillati</taxon>
        <taxon>Actinomycetota</taxon>
        <taxon>Acidimicrobiia</taxon>
        <taxon>Acidimicrobiales</taxon>
        <taxon>Iamiaceae</taxon>
        <taxon>Actinomarinicola</taxon>
    </lineage>
</organism>
<protein>
    <submittedName>
        <fullName evidence="4">EAL domain-containing protein</fullName>
    </submittedName>
</protein>
<dbReference type="InterPro" id="IPR052155">
    <property type="entry name" value="Biofilm_reg_signaling"/>
</dbReference>
<dbReference type="NCBIfam" id="TIGR00254">
    <property type="entry name" value="GGDEF"/>
    <property type="match status" value="1"/>
</dbReference>
<dbReference type="InterPro" id="IPR001610">
    <property type="entry name" value="PAC"/>
</dbReference>
<dbReference type="InterPro" id="IPR035919">
    <property type="entry name" value="EAL_sf"/>
</dbReference>
<sequence>MSADGPQPPDDGASRRLAASEQRFRSLVHASADAVLLIHPDGDVEYLSPLAHLVMGGDGAAPMRDGGLVRNIHPDDRHAVITTFREAFAAGPGKRFTNTHRIKTADGGWIWVEVRLVNRVGVEGIDALVVSARDVTARELAVRRLRRRLHAEDVMARIAARFVDVLADELDDALDEMLAELGAFARVDRAWIFEVSTDRALVSNTHEWCAPGIASEIDALSGLPVAELPAFGGWLGAHDPFLIGSVDEMPDEWAAEREILADQGIRSIAGVGIFVAGELIGMMGLDAVTEERRFTDSDLWVLRSTADVCGAALRRCAAERELAASEERFRAMIHNATDGVRLVDRDLRTVFASPAVTTITGYSIEEISDPGVRTAFVHPDDRAMLERSRADALARPGETVHCTYRARHRDGHWIDIEEAMTNLLDDPAVRGVVANMRDVTAVRRHEAELMAQARRDPLTDLPNRRLFDELVDAALARIRRTGAQLALMYLDLDRFKLVNDSFGHHVGDALIVEAADRLRAAVRGGDVVARLSGDEFAVLCEPVDGETEALSIAGRILEAFREPFTIGHSTIYSTASVGIVLSDDGHDERAGLLRDADAAMYSAKSAGRNRSAVFSGTLVAIARERLEVEVGLRSAVPENQLQLLYQPIVHLPTGRITGAEALLRWHHPERGLLTPAAFLDVAEETGMIVPIGQWVLGEACRQLAAWDAAGHPADVDLHVNVSVRQLVEGGIASAAREALSASGVAAERLCIEITESALLAGDDATSELGAVHECGVRLALDDFGTGHSSLSYLRQLEVDVLKIDRSFIDGVGTDEHDTAIVSAIVRLAETLGLTAVGEGVEDEAQAQALRDLGCDQAQGFWCAPPLDAASYETLLRRQADGEPVVACGGLAPGQVPAVR</sequence>
<feature type="domain" description="EAL" evidence="2">
    <location>
        <begin position="625"/>
        <end position="879"/>
    </location>
</feature>
<dbReference type="InterPro" id="IPR003018">
    <property type="entry name" value="GAF"/>
</dbReference>
<reference evidence="4 5" key="1">
    <citation type="submission" date="2019-11" db="EMBL/GenBank/DDBJ databases">
        <authorList>
            <person name="He Y."/>
        </authorList>
    </citation>
    <scope>NUCLEOTIDE SEQUENCE [LARGE SCALE GENOMIC DNA]</scope>
    <source>
        <strain evidence="4 5">SCSIO 58843</strain>
    </source>
</reference>
<dbReference type="SMART" id="SM00091">
    <property type="entry name" value="PAS"/>
    <property type="match status" value="2"/>
</dbReference>
<proteinExistence type="predicted"/>
<dbReference type="SUPFAM" id="SSF55073">
    <property type="entry name" value="Nucleotide cyclase"/>
    <property type="match status" value="1"/>
</dbReference>
<dbReference type="PROSITE" id="PS50887">
    <property type="entry name" value="GGDEF"/>
    <property type="match status" value="1"/>
</dbReference>
<dbReference type="SMART" id="SM00267">
    <property type="entry name" value="GGDEF"/>
    <property type="match status" value="1"/>
</dbReference>
<dbReference type="InterPro" id="IPR000160">
    <property type="entry name" value="GGDEF_dom"/>
</dbReference>
<name>A0A5Q2RLU0_9ACTN</name>
<dbReference type="NCBIfam" id="TIGR00229">
    <property type="entry name" value="sensory_box"/>
    <property type="match status" value="2"/>
</dbReference>
<dbReference type="InterPro" id="IPR029016">
    <property type="entry name" value="GAF-like_dom_sf"/>
</dbReference>
<dbReference type="Gene3D" id="3.30.450.40">
    <property type="match status" value="1"/>
</dbReference>
<dbReference type="Pfam" id="PF08447">
    <property type="entry name" value="PAS_3"/>
    <property type="match status" value="2"/>
</dbReference>
<dbReference type="KEGG" id="atq:GH723_07965"/>
<dbReference type="AlphaFoldDB" id="A0A5Q2RLU0"/>
<dbReference type="InterPro" id="IPR043128">
    <property type="entry name" value="Rev_trsase/Diguanyl_cyclase"/>
</dbReference>
<dbReference type="SMART" id="SM00065">
    <property type="entry name" value="GAF"/>
    <property type="match status" value="1"/>
</dbReference>
<dbReference type="PANTHER" id="PTHR44757:SF2">
    <property type="entry name" value="BIOFILM ARCHITECTURE MAINTENANCE PROTEIN MBAA"/>
    <property type="match status" value="1"/>
</dbReference>
<dbReference type="PROSITE" id="PS50112">
    <property type="entry name" value="PAS"/>
    <property type="match status" value="2"/>
</dbReference>
<dbReference type="InterPro" id="IPR013655">
    <property type="entry name" value="PAS_fold_3"/>
</dbReference>